<dbReference type="EMBL" id="BMAT01001600">
    <property type="protein sequence ID" value="GFR88878.1"/>
    <property type="molecule type" value="Genomic_DNA"/>
</dbReference>
<evidence type="ECO:0000256" key="1">
    <source>
        <dbReference type="ARBA" id="ARBA00023161"/>
    </source>
</evidence>
<feature type="compositionally biased region" description="Low complexity" evidence="2">
    <location>
        <begin position="593"/>
        <end position="609"/>
    </location>
</feature>
<dbReference type="FunFam" id="3.40.50.1010:FF:000014">
    <property type="entry name" value="telomerase-binding protein EST1A isoform X1"/>
    <property type="match status" value="1"/>
</dbReference>
<feature type="compositionally biased region" description="Basic and acidic residues" evidence="2">
    <location>
        <begin position="562"/>
        <end position="581"/>
    </location>
</feature>
<dbReference type="Gene3D" id="1.25.40.10">
    <property type="entry name" value="Tetratricopeptide repeat domain"/>
    <property type="match status" value="2"/>
</dbReference>
<keyword evidence="1" id="KW-0866">Nonsense-mediated mRNA decay</keyword>
<feature type="region of interest" description="Disordered" evidence="2">
    <location>
        <begin position="502"/>
        <end position="967"/>
    </location>
</feature>
<dbReference type="Gene3D" id="3.40.50.1010">
    <property type="entry name" value="5'-nuclease"/>
    <property type="match status" value="1"/>
</dbReference>
<feature type="compositionally biased region" description="Basic residues" evidence="2">
    <location>
        <begin position="548"/>
        <end position="559"/>
    </location>
</feature>
<feature type="compositionally biased region" description="Polar residues" evidence="2">
    <location>
        <begin position="400"/>
        <end position="410"/>
    </location>
</feature>
<feature type="region of interest" description="Disordered" evidence="2">
    <location>
        <begin position="1519"/>
        <end position="1593"/>
    </location>
</feature>
<feature type="compositionally biased region" description="Polar residues" evidence="2">
    <location>
        <begin position="443"/>
        <end position="465"/>
    </location>
</feature>
<feature type="compositionally biased region" description="Basic and acidic residues" evidence="2">
    <location>
        <begin position="288"/>
        <end position="335"/>
    </location>
</feature>
<feature type="compositionally biased region" description="Basic and acidic residues" evidence="2">
    <location>
        <begin position="689"/>
        <end position="722"/>
    </location>
</feature>
<feature type="compositionally biased region" description="Low complexity" evidence="2">
    <location>
        <begin position="940"/>
        <end position="954"/>
    </location>
</feature>
<sequence length="1795" mass="203355">MAGEQEIDIVKISYDDIKKIVLSSRYDPELQKPENDNKKGNVAQQPKPRRPAQQIYRPGRHSSGKGRHQKNEEKVTDSLFHTGGEKVQKSQEEEDWDAPVQSGVGREQLGRESSGEIADESLSERLDDLYIESPPREIKDSDVWSSPQTRKLQSDGVQFEGDRDHGKKRRGKRPDIQVYVPRARLGQREKRSEEKESSPSIESQSYDAGKENRDWDADKPESEIVISGSPDRQRKVQVQSKGKAMKVTVLKDSPGMPVSAVSQDLDSPAISDIKQNLTVQKLSQPIRDIGRAEKIKERQAEQNETKKTENVENVEKDDTKFSNDNSKRKEVRNDKGGAGVAEHNSSEIGRASQERAEMGSRKANRRNRRSNSNDSRPNKADYSGKESEQVISRTFPRSKGASNKFATAQHESGDQEKTRRDATGKGSSRDNEKFYWGMRRQRTGSISSEASVASNNGSFYSGSSDFTEDEEPEHILDWGAEMEKVDLEEMARKVKDGAQRLTSSLDAYPDGGPSSKVGDLVLPSDFDPQSSGVALKFHPTGREDIRLSGRRNRRKKKSSRQGSRDSSVHSSIHGDDNSEKGQRRRRHRRGSKDSQGSYRDQQQQLQSDKSQYHQRQRHGHQTPPAEGSRGNRSGLQVTVGQHNRHVAISPQAGGSTRHRHLSNENLESYTVESGAEDWDKEISSNMARSYRDDDDYKWPDDHVIAQRGQEWKKSPRFERKFWDGGGKGHQKKDSGRGRPLQESESHYQQRDRRERQRLNSGDHADNARKFEDFGHRDKGKYHDDLKGNYPPDQRLVHPAYDASTGYSSRGRGRSQAHSQGGSNRGRDSHKVGGRAMSEDCEERTGPPPRERGLIKMPPPSLQEPPRPNSTPSAAERQLAQHHQQYRLDADEGGSACGSNKRGPIHGAKQLFDPKNPSKPIVISEGAPAPLHFDGDETQASPASGSGFGPSSPESLTGNHPQPPYPHPMYPPDFHPMYGYRPRMPPFMPPAPYMRGFPPGSMPPHPAFFGFPQMPPVAPPFYSSVDPDNDSMAAASRSQSRMMAEQILRDSHPFDCQLGNIMSRRPFSDDSIRMLNQIRAELQSRLERVILLDIEVANKHGVEQALWKSVYYQVIEAHRRRMAEEADAAGGKQRLMEVLEERRKLDAVYYYMRSLAASNPILTARESLMSIFDEVRRKVDMVEKKRFQERKQRIDLRRKRQTQGPRVEIWVMPDGTSTQDEVDEGEEEDLGSLSAVELNKRFVLTFLNVHGKLFTKINFEVFAESSSLMLLEFESLIQHSPCVFSSIRLLQLMVINMFSIDNTALKDESLEESCRSLLQEHAVEIALEMFGLLVRRSLELLELQQQAQADGCPEARGHSQGGEDPTHTAGGWLELLSEDLHNMLPALKTWVDWMMCHAHLWNPQPFNRPPELGPHIDVWENLAKFCDLLNGVETKQGCLIREQKPGYEPVLLHEDSTLAGFIPMLSAPQEVFYADSSVDKRQAEDWLRIEKLRLFGEYLCGVEPPMLGYNVETGKYYSVAPRPSQSEEKLHSETENDGESEEESDDVIIEQDDSEDDGDKSGKEKDDIEKLKDKKEELKQKRQQREKANENREAIIDSHKHAKIELEIRPIFLIPDTNCFIDHFALLRKILYSKKYTLVLPLVVINELDGLARGAKESHQQQPRQGASSPEEQAEHARLVQSQAQAAITFLEDEFEAKNPNLRALTARGSVLETIAFRSEESEDSAGINDDIILNCCLHYCKDLARDFMPKGKDEPVRLRREVVLLTEDRNLRLKAHTCNVPVKDVPKFKRWSKIV</sequence>
<feature type="compositionally biased region" description="Basic and acidic residues" evidence="2">
    <location>
        <begin position="1558"/>
        <end position="1593"/>
    </location>
</feature>
<organism evidence="4 5">
    <name type="scientific">Elysia marginata</name>
    <dbReference type="NCBI Taxonomy" id="1093978"/>
    <lineage>
        <taxon>Eukaryota</taxon>
        <taxon>Metazoa</taxon>
        <taxon>Spiralia</taxon>
        <taxon>Lophotrochozoa</taxon>
        <taxon>Mollusca</taxon>
        <taxon>Gastropoda</taxon>
        <taxon>Heterobranchia</taxon>
        <taxon>Euthyneura</taxon>
        <taxon>Panpulmonata</taxon>
        <taxon>Sacoglossa</taxon>
        <taxon>Placobranchoidea</taxon>
        <taxon>Plakobranchidae</taxon>
        <taxon>Elysia</taxon>
    </lineage>
</organism>
<keyword evidence="5" id="KW-1185">Reference proteome</keyword>
<feature type="compositionally biased region" description="Polar residues" evidence="2">
    <location>
        <begin position="1659"/>
        <end position="1670"/>
    </location>
</feature>
<evidence type="ECO:0000256" key="2">
    <source>
        <dbReference type="SAM" id="MobiDB-lite"/>
    </source>
</evidence>
<dbReference type="PANTHER" id="PTHR15696">
    <property type="entry name" value="SMG-7 SUPPRESSOR WITH MORPHOLOGICAL EFFECT ON GENITALIA PROTEIN 7"/>
    <property type="match status" value="1"/>
</dbReference>
<dbReference type="InterPro" id="IPR002716">
    <property type="entry name" value="PIN_dom"/>
</dbReference>
<feature type="compositionally biased region" description="Basic and acidic residues" evidence="2">
    <location>
        <begin position="376"/>
        <end position="388"/>
    </location>
</feature>
<dbReference type="Proteomes" id="UP000762676">
    <property type="component" value="Unassembled WGS sequence"/>
</dbReference>
<feature type="region of interest" description="Disordered" evidence="2">
    <location>
        <begin position="1654"/>
        <end position="1677"/>
    </location>
</feature>
<feature type="compositionally biased region" description="Basic residues" evidence="2">
    <location>
        <begin position="58"/>
        <end position="68"/>
    </location>
</feature>
<dbReference type="PANTHER" id="PTHR15696:SF0">
    <property type="entry name" value="TELOMERASE-BINDING PROTEIN EST1A"/>
    <property type="match status" value="1"/>
</dbReference>
<dbReference type="InterPro" id="IPR011990">
    <property type="entry name" value="TPR-like_helical_dom_sf"/>
</dbReference>
<feature type="compositionally biased region" description="Acidic residues" evidence="2">
    <location>
        <begin position="1534"/>
        <end position="1557"/>
    </location>
</feature>
<dbReference type="GO" id="GO:0000184">
    <property type="term" value="P:nuclear-transcribed mRNA catabolic process, nonsense-mediated decay"/>
    <property type="evidence" value="ECO:0007669"/>
    <property type="project" value="UniProtKB-KW"/>
</dbReference>
<feature type="compositionally biased region" description="Basic and acidic residues" evidence="2">
    <location>
        <begin position="122"/>
        <end position="142"/>
    </location>
</feature>
<dbReference type="InterPro" id="IPR029060">
    <property type="entry name" value="PIN-like_dom_sf"/>
</dbReference>
<dbReference type="InterPro" id="IPR018834">
    <property type="entry name" value="DNA/RNA-bd_Est1-type"/>
</dbReference>
<dbReference type="SMART" id="SM00670">
    <property type="entry name" value="PINc"/>
    <property type="match status" value="1"/>
</dbReference>
<feature type="compositionally biased region" description="Basic and acidic residues" evidence="2">
    <location>
        <begin position="731"/>
        <end position="786"/>
    </location>
</feature>
<feature type="compositionally biased region" description="Basic and acidic residues" evidence="2">
    <location>
        <begin position="208"/>
        <end position="222"/>
    </location>
</feature>
<comment type="caution">
    <text evidence="4">The sequence shown here is derived from an EMBL/GenBank/DDBJ whole genome shotgun (WGS) entry which is preliminary data.</text>
</comment>
<dbReference type="Pfam" id="PF10373">
    <property type="entry name" value="EST1_DNA_bind"/>
    <property type="match status" value="1"/>
</dbReference>
<feature type="compositionally biased region" description="Polar residues" evidence="2">
    <location>
        <begin position="273"/>
        <end position="283"/>
    </location>
</feature>
<dbReference type="GO" id="GO:0005697">
    <property type="term" value="C:telomerase holoenzyme complex"/>
    <property type="evidence" value="ECO:0007669"/>
    <property type="project" value="TreeGrafter"/>
</dbReference>
<accession>A0AAV4GVC7</accession>
<reference evidence="4 5" key="1">
    <citation type="journal article" date="2021" name="Elife">
        <title>Chloroplast acquisition without the gene transfer in kleptoplastic sea slugs, Plakobranchus ocellatus.</title>
        <authorList>
            <person name="Maeda T."/>
            <person name="Takahashi S."/>
            <person name="Yoshida T."/>
            <person name="Shimamura S."/>
            <person name="Takaki Y."/>
            <person name="Nagai Y."/>
            <person name="Toyoda A."/>
            <person name="Suzuki Y."/>
            <person name="Arimoto A."/>
            <person name="Ishii H."/>
            <person name="Satoh N."/>
            <person name="Nishiyama T."/>
            <person name="Hasebe M."/>
            <person name="Maruyama T."/>
            <person name="Minagawa J."/>
            <person name="Obokata J."/>
            <person name="Shigenobu S."/>
        </authorList>
    </citation>
    <scope>NUCLEOTIDE SEQUENCE [LARGE SCALE GENOMIC DNA]</scope>
</reference>
<feature type="compositionally biased region" description="Polar residues" evidence="2">
    <location>
        <begin position="630"/>
        <end position="641"/>
    </location>
</feature>
<feature type="compositionally biased region" description="Basic and acidic residues" evidence="2">
    <location>
        <begin position="842"/>
        <end position="853"/>
    </location>
</feature>
<evidence type="ECO:0000313" key="4">
    <source>
        <dbReference type="EMBL" id="GFR88878.1"/>
    </source>
</evidence>
<protein>
    <submittedName>
        <fullName evidence="4">Telomerase-binding protein EST1A-like</fullName>
    </submittedName>
</protein>
<evidence type="ECO:0000313" key="5">
    <source>
        <dbReference type="Proteomes" id="UP000762676"/>
    </source>
</evidence>
<dbReference type="InterPro" id="IPR045153">
    <property type="entry name" value="Est1/Ebs1-like"/>
</dbReference>
<feature type="compositionally biased region" description="Low complexity" evidence="2">
    <location>
        <begin position="43"/>
        <end position="54"/>
    </location>
</feature>
<gene>
    <name evidence="4" type="ORF">ElyMa_000779600</name>
</gene>
<feature type="domain" description="PIN" evidence="3">
    <location>
        <begin position="1610"/>
        <end position="1773"/>
    </location>
</feature>
<dbReference type="SUPFAM" id="SSF88723">
    <property type="entry name" value="PIN domain-like"/>
    <property type="match status" value="1"/>
</dbReference>
<feature type="compositionally biased region" description="Basic and acidic residues" evidence="2">
    <location>
        <begin position="411"/>
        <end position="433"/>
    </location>
</feature>
<dbReference type="GO" id="GO:0070034">
    <property type="term" value="F:telomerase RNA binding"/>
    <property type="evidence" value="ECO:0007669"/>
    <property type="project" value="TreeGrafter"/>
</dbReference>
<name>A0AAV4GVC7_9GAST</name>
<feature type="region of interest" description="Disordered" evidence="2">
    <location>
        <begin position="24"/>
        <end position="473"/>
    </location>
</feature>
<proteinExistence type="predicted"/>
<dbReference type="CDD" id="cd09885">
    <property type="entry name" value="PIN_Smg6-like"/>
    <property type="match status" value="1"/>
</dbReference>
<feature type="compositionally biased region" description="Basic and acidic residues" evidence="2">
    <location>
        <begin position="1524"/>
        <end position="1533"/>
    </location>
</feature>
<dbReference type="GO" id="GO:0042162">
    <property type="term" value="F:telomeric DNA binding"/>
    <property type="evidence" value="ECO:0007669"/>
    <property type="project" value="TreeGrafter"/>
</dbReference>
<evidence type="ECO:0000259" key="3">
    <source>
        <dbReference type="SMART" id="SM00670"/>
    </source>
</evidence>
<feature type="compositionally biased region" description="Pro residues" evidence="2">
    <location>
        <begin position="856"/>
        <end position="868"/>
    </location>
</feature>
<feature type="compositionally biased region" description="Basic and acidic residues" evidence="2">
    <location>
        <begin position="186"/>
        <end position="197"/>
    </location>
</feature>
<feature type="compositionally biased region" description="Basic and acidic residues" evidence="2">
    <location>
        <begin position="26"/>
        <end position="39"/>
    </location>
</feature>
<dbReference type="Pfam" id="PF13638">
    <property type="entry name" value="PIN_4"/>
    <property type="match status" value="1"/>
</dbReference>
<dbReference type="SUPFAM" id="SSF48452">
    <property type="entry name" value="TPR-like"/>
    <property type="match status" value="1"/>
</dbReference>